<evidence type="ECO:0000313" key="4">
    <source>
        <dbReference type="Proteomes" id="UP000494165"/>
    </source>
</evidence>
<proteinExistence type="predicted"/>
<dbReference type="AlphaFoldDB" id="A0A8S1CJJ8"/>
<evidence type="ECO:0000256" key="1">
    <source>
        <dbReference type="SAM" id="MobiDB-lite"/>
    </source>
</evidence>
<sequence length="131" mass="13882">MLSKVQVLVIAAVLCLATVSCYKRQGYAGDSDVAATSGFSGGGGGAGGGGGGGGSGGDGKFFQDIFLHWKAPDHVEFGHIAESPSDWEQRFEKKEGHRHQGKVRWGDKKGGHGEHLWDYNHDGHHDEHGGN</sequence>
<comment type="caution">
    <text evidence="3">The sequence shown here is derived from an EMBL/GenBank/DDBJ whole genome shotgun (WGS) entry which is preliminary data.</text>
</comment>
<protein>
    <recommendedName>
        <fullName evidence="5">Secreted protein</fullName>
    </recommendedName>
</protein>
<accession>A0A8S1CJJ8</accession>
<organism evidence="3 4">
    <name type="scientific">Cloeon dipterum</name>
    <dbReference type="NCBI Taxonomy" id="197152"/>
    <lineage>
        <taxon>Eukaryota</taxon>
        <taxon>Metazoa</taxon>
        <taxon>Ecdysozoa</taxon>
        <taxon>Arthropoda</taxon>
        <taxon>Hexapoda</taxon>
        <taxon>Insecta</taxon>
        <taxon>Pterygota</taxon>
        <taxon>Palaeoptera</taxon>
        <taxon>Ephemeroptera</taxon>
        <taxon>Pisciforma</taxon>
        <taxon>Baetidae</taxon>
        <taxon>Cloeon</taxon>
    </lineage>
</organism>
<feature type="region of interest" description="Disordered" evidence="1">
    <location>
        <begin position="33"/>
        <end position="57"/>
    </location>
</feature>
<dbReference type="PROSITE" id="PS51257">
    <property type="entry name" value="PROKAR_LIPOPROTEIN"/>
    <property type="match status" value="1"/>
</dbReference>
<feature type="signal peptide" evidence="2">
    <location>
        <begin position="1"/>
        <end position="17"/>
    </location>
</feature>
<dbReference type="Proteomes" id="UP000494165">
    <property type="component" value="Unassembled WGS sequence"/>
</dbReference>
<name>A0A8S1CJJ8_9INSE</name>
<reference evidence="3 4" key="1">
    <citation type="submission" date="2020-04" db="EMBL/GenBank/DDBJ databases">
        <authorList>
            <person name="Alioto T."/>
            <person name="Alioto T."/>
            <person name="Gomez Garrido J."/>
        </authorList>
    </citation>
    <scope>NUCLEOTIDE SEQUENCE [LARGE SCALE GENOMIC DNA]</scope>
</reference>
<keyword evidence="2" id="KW-0732">Signal</keyword>
<dbReference type="EMBL" id="CADEPI010000064">
    <property type="protein sequence ID" value="CAB3371670.1"/>
    <property type="molecule type" value="Genomic_DNA"/>
</dbReference>
<dbReference type="OrthoDB" id="6630978at2759"/>
<feature type="compositionally biased region" description="Basic and acidic residues" evidence="1">
    <location>
        <begin position="104"/>
        <end position="131"/>
    </location>
</feature>
<feature type="region of interest" description="Disordered" evidence="1">
    <location>
        <begin position="81"/>
        <end position="131"/>
    </location>
</feature>
<gene>
    <name evidence="3" type="ORF">CLODIP_2_CD03958</name>
</gene>
<evidence type="ECO:0000313" key="3">
    <source>
        <dbReference type="EMBL" id="CAB3371670.1"/>
    </source>
</evidence>
<evidence type="ECO:0008006" key="5">
    <source>
        <dbReference type="Google" id="ProtNLM"/>
    </source>
</evidence>
<evidence type="ECO:0000256" key="2">
    <source>
        <dbReference type="SAM" id="SignalP"/>
    </source>
</evidence>
<feature type="chain" id="PRO_5035861342" description="Secreted protein" evidence="2">
    <location>
        <begin position="18"/>
        <end position="131"/>
    </location>
</feature>
<keyword evidence="4" id="KW-1185">Reference proteome</keyword>
<feature type="compositionally biased region" description="Gly residues" evidence="1">
    <location>
        <begin position="39"/>
        <end position="57"/>
    </location>
</feature>